<feature type="transmembrane region" description="Helical" evidence="7">
    <location>
        <begin position="95"/>
        <end position="121"/>
    </location>
</feature>
<dbReference type="NCBIfam" id="TIGR00773">
    <property type="entry name" value="NhaA"/>
    <property type="match status" value="1"/>
</dbReference>
<keyword evidence="7" id="KW-0915">Sodium</keyword>
<dbReference type="NCBIfam" id="NF007111">
    <property type="entry name" value="PRK09560.1"/>
    <property type="match status" value="1"/>
</dbReference>
<keyword evidence="9" id="KW-1185">Reference proteome</keyword>
<dbReference type="EMBL" id="UAPV01000001">
    <property type="protein sequence ID" value="SPT70607.1"/>
    <property type="molecule type" value="Genomic_DNA"/>
</dbReference>
<keyword evidence="6 7" id="KW-0739">Sodium transport</keyword>
<evidence type="ECO:0000256" key="3">
    <source>
        <dbReference type="ARBA" id="ARBA00022692"/>
    </source>
</evidence>
<dbReference type="OrthoDB" id="9808135at2"/>
<feature type="transmembrane region" description="Helical" evidence="7">
    <location>
        <begin position="158"/>
        <end position="179"/>
    </location>
</feature>
<name>A0A2X0WCW9_9GAMM</name>
<evidence type="ECO:0000256" key="1">
    <source>
        <dbReference type="ARBA" id="ARBA00004429"/>
    </source>
</evidence>
<evidence type="ECO:0000256" key="7">
    <source>
        <dbReference type="HAMAP-Rule" id="MF_01844"/>
    </source>
</evidence>
<evidence type="ECO:0000313" key="8">
    <source>
        <dbReference type="EMBL" id="SPT70607.1"/>
    </source>
</evidence>
<feature type="transmembrane region" description="Helical" evidence="7">
    <location>
        <begin position="366"/>
        <end position="386"/>
    </location>
</feature>
<dbReference type="Pfam" id="PF06965">
    <property type="entry name" value="Na_H_antiport_1"/>
    <property type="match status" value="1"/>
</dbReference>
<comment type="similarity">
    <text evidence="7">Belongs to the NhaA Na(+)/H(+) (TC 2.A.33) antiporter family.</text>
</comment>
<dbReference type="NCBIfam" id="NF007112">
    <property type="entry name" value="PRK09561.1"/>
    <property type="match status" value="1"/>
</dbReference>
<sequence length="393" mass="42865">MKHKIRNTIHDITHHDATAGIIMIFLTIIALLYQNSTYGVDYRQWLDTHAGFIFGSFELVKPILLWINDGFITIFFFAIGLELKHEFMEGHLSKLSNVTLPALAALGGIVFPALTFCAFNVGDDYALRGWAIPAATDAAFSVAILLMLGSRVPPSLKIFLLSLAIFDDIGAIIVIALFYTSELSVLALSSACIAIFVLALLNFMSVQRKSLYYIVGAILWFSILKSGVHATLAGIITAFFIPLKRNDGTPLVNEIYDHSKMWISVFILPLFAFANAGVDLSGVSVESLFSGVSLGIFLGLFVGKQLGVFIVCYICIKLKLASMPKDATLSQLYGVAILTGIGFTMSMFVDGLAYGGSDIYAYTDSLAIILGSTLSGIIGYLFLRFYPHVRNKA</sequence>
<gene>
    <name evidence="7 8" type="primary">nhaA</name>
    <name evidence="8" type="ORF">NCTC13093_02024</name>
</gene>
<protein>
    <recommendedName>
        <fullName evidence="7">Na(+)/H(+) antiporter NhaA</fullName>
    </recommendedName>
    <alternativeName>
        <fullName evidence="7">Sodium/proton antiporter NhaA</fullName>
    </alternativeName>
</protein>
<keyword evidence="5 7" id="KW-0472">Membrane</keyword>
<dbReference type="PANTHER" id="PTHR30341:SF0">
    <property type="entry name" value="NA(+)_H(+) ANTIPORTER NHAA"/>
    <property type="match status" value="1"/>
</dbReference>
<feature type="transmembrane region" description="Helical" evidence="7">
    <location>
        <begin position="332"/>
        <end position="354"/>
    </location>
</feature>
<evidence type="ECO:0000256" key="4">
    <source>
        <dbReference type="ARBA" id="ARBA00022989"/>
    </source>
</evidence>
<dbReference type="InterPro" id="IPR004670">
    <property type="entry name" value="NhaA"/>
</dbReference>
<feature type="transmembrane region" description="Helical" evidence="7">
    <location>
        <begin position="292"/>
        <end position="320"/>
    </location>
</feature>
<comment type="subcellular location">
    <subcellularLocation>
        <location evidence="1">Cell inner membrane</location>
        <topology evidence="1">Multi-pass membrane protein</topology>
    </subcellularLocation>
    <subcellularLocation>
        <location evidence="7">Cell membrane</location>
        <topology evidence="7">Multi-pass membrane protein</topology>
    </subcellularLocation>
</comment>
<dbReference type="GO" id="GO:0005886">
    <property type="term" value="C:plasma membrane"/>
    <property type="evidence" value="ECO:0007669"/>
    <property type="project" value="UniProtKB-SubCell"/>
</dbReference>
<evidence type="ECO:0000256" key="5">
    <source>
        <dbReference type="ARBA" id="ARBA00023136"/>
    </source>
</evidence>
<comment type="function">
    <text evidence="7">Na(+)/H(+) antiporter that extrudes sodium in exchange for external protons.</text>
</comment>
<comment type="catalytic activity">
    <reaction evidence="7">
        <text>Na(+)(in) + 2 H(+)(out) = Na(+)(out) + 2 H(+)(in)</text>
        <dbReference type="Rhea" id="RHEA:29251"/>
        <dbReference type="ChEBI" id="CHEBI:15378"/>
        <dbReference type="ChEBI" id="CHEBI:29101"/>
    </reaction>
</comment>
<dbReference type="AlphaFoldDB" id="A0A2X0WCW9"/>
<feature type="transmembrane region" description="Helical" evidence="7">
    <location>
        <begin position="63"/>
        <end position="83"/>
    </location>
</feature>
<feature type="transmembrane region" description="Helical" evidence="7">
    <location>
        <begin position="261"/>
        <end position="280"/>
    </location>
</feature>
<dbReference type="Gene3D" id="1.20.1530.10">
    <property type="entry name" value="Na+/H+ antiporter like domain"/>
    <property type="match status" value="1"/>
</dbReference>
<feature type="transmembrane region" description="Helical" evidence="7">
    <location>
        <begin position="127"/>
        <end position="146"/>
    </location>
</feature>
<dbReference type="RefSeq" id="WP_113744661.1">
    <property type="nucleotide sequence ID" value="NZ_UAPU01000005.1"/>
</dbReference>
<dbReference type="InterPro" id="IPR023171">
    <property type="entry name" value="Na/H_antiporter_dom_sf"/>
</dbReference>
<feature type="transmembrane region" description="Helical" evidence="7">
    <location>
        <begin position="12"/>
        <end position="33"/>
    </location>
</feature>
<keyword evidence="7" id="KW-0813">Transport</keyword>
<dbReference type="PANTHER" id="PTHR30341">
    <property type="entry name" value="SODIUM ION/PROTON ANTIPORTER NHAA-RELATED"/>
    <property type="match status" value="1"/>
</dbReference>
<feature type="transmembrane region" description="Helical" evidence="7">
    <location>
        <begin position="211"/>
        <end position="241"/>
    </location>
</feature>
<feature type="transmembrane region" description="Helical" evidence="7">
    <location>
        <begin position="185"/>
        <end position="204"/>
    </location>
</feature>
<evidence type="ECO:0000313" key="9">
    <source>
        <dbReference type="Proteomes" id="UP000250086"/>
    </source>
</evidence>
<accession>A0A2X0WCW9</accession>
<keyword evidence="4 7" id="KW-1133">Transmembrane helix</keyword>
<organism evidence="8 9">
    <name type="scientific">Anaerobiospirillum thomasii</name>
    <dbReference type="NCBI Taxonomy" id="179995"/>
    <lineage>
        <taxon>Bacteria</taxon>
        <taxon>Pseudomonadati</taxon>
        <taxon>Pseudomonadota</taxon>
        <taxon>Gammaproteobacteria</taxon>
        <taxon>Aeromonadales</taxon>
        <taxon>Succinivibrionaceae</taxon>
        <taxon>Anaerobiospirillum</taxon>
    </lineage>
</organism>
<evidence type="ECO:0000256" key="6">
    <source>
        <dbReference type="ARBA" id="ARBA00023201"/>
    </source>
</evidence>
<keyword evidence="7" id="KW-0050">Antiport</keyword>
<keyword evidence="3 7" id="KW-0812">Transmembrane</keyword>
<keyword evidence="7" id="KW-0406">Ion transport</keyword>
<dbReference type="GO" id="GO:0015385">
    <property type="term" value="F:sodium:proton antiporter activity"/>
    <property type="evidence" value="ECO:0007669"/>
    <property type="project" value="UniProtKB-UniRule"/>
</dbReference>
<keyword evidence="2 7" id="KW-1003">Cell membrane</keyword>
<proteinExistence type="inferred from homology"/>
<dbReference type="HAMAP" id="MF_01844">
    <property type="entry name" value="NhaA"/>
    <property type="match status" value="1"/>
</dbReference>
<reference evidence="8 9" key="1">
    <citation type="submission" date="2018-06" db="EMBL/GenBank/DDBJ databases">
        <authorList>
            <consortium name="Pathogen Informatics"/>
            <person name="Doyle S."/>
        </authorList>
    </citation>
    <scope>NUCLEOTIDE SEQUENCE [LARGE SCALE GENOMIC DNA]</scope>
    <source>
        <strain evidence="8 9">NCTC13093</strain>
    </source>
</reference>
<evidence type="ECO:0000256" key="2">
    <source>
        <dbReference type="ARBA" id="ARBA00022475"/>
    </source>
</evidence>
<dbReference type="Proteomes" id="UP000250086">
    <property type="component" value="Unassembled WGS sequence"/>
</dbReference>
<dbReference type="GO" id="GO:0006885">
    <property type="term" value="P:regulation of pH"/>
    <property type="evidence" value="ECO:0007669"/>
    <property type="project" value="UniProtKB-UniRule"/>
</dbReference>